<accession>A0ACC2VS41</accession>
<reference evidence="1" key="1">
    <citation type="submission" date="2023-04" db="EMBL/GenBank/DDBJ databases">
        <title>Draft Genome sequencing of Naganishia species isolated from polar environments using Oxford Nanopore Technology.</title>
        <authorList>
            <person name="Leo P."/>
            <person name="Venkateswaran K."/>
        </authorList>
    </citation>
    <scope>NUCLEOTIDE SEQUENCE</scope>
    <source>
        <strain evidence="1">MNA-CCFEE 5261</strain>
    </source>
</reference>
<name>A0ACC2VS41_9TREE</name>
<gene>
    <name evidence="1" type="ORF">QFC19_004911</name>
</gene>
<evidence type="ECO:0000313" key="2">
    <source>
        <dbReference type="Proteomes" id="UP001241377"/>
    </source>
</evidence>
<protein>
    <submittedName>
        <fullName evidence="1">Uncharacterized protein</fullName>
    </submittedName>
</protein>
<dbReference type="EMBL" id="JASBWR010000053">
    <property type="protein sequence ID" value="KAJ9102172.1"/>
    <property type="molecule type" value="Genomic_DNA"/>
</dbReference>
<comment type="caution">
    <text evidence="1">The sequence shown here is derived from an EMBL/GenBank/DDBJ whole genome shotgun (WGS) entry which is preliminary data.</text>
</comment>
<dbReference type="Proteomes" id="UP001241377">
    <property type="component" value="Unassembled WGS sequence"/>
</dbReference>
<sequence>MSESYLTWDPAQVSHFIDGVEPDSGKLFLDHNIDGSLLPYLTTDHLKEVGITKIGSRLAIKRAISELIVGTGIDGTTYPINNNAIGAESLTLSTKIMRDMFKQLAISVKQSQPAPAPSPISPTHQLDMKRLNENFNKLKADLVPVIKYMKETKPLPTPTLDPGPTTLYLPTNSVLSAATTSSLEVSPAMTASIPPSVSRSNSTTTSIPMPSTRNSSLPSPTMSNRFSSGSILSLGTGKIVLQTVPESGPGSRLSQPEKTSSRPRLIQTKSANSTTTTSTLNTLKPSQPSTSQLGTTSNEPLKQLRASSDDLCYKVLQHAMKRHHIPRDDWLKYVLVICYGDKERILKLQEKPVVVFKELQELGKHPAIMLRQLATSEDDDNQLYEDSRIGDDIPGGTL</sequence>
<proteinExistence type="predicted"/>
<evidence type="ECO:0000313" key="1">
    <source>
        <dbReference type="EMBL" id="KAJ9102172.1"/>
    </source>
</evidence>
<keyword evidence="2" id="KW-1185">Reference proteome</keyword>
<organism evidence="1 2">
    <name type="scientific">Naganishia cerealis</name>
    <dbReference type="NCBI Taxonomy" id="610337"/>
    <lineage>
        <taxon>Eukaryota</taxon>
        <taxon>Fungi</taxon>
        <taxon>Dikarya</taxon>
        <taxon>Basidiomycota</taxon>
        <taxon>Agaricomycotina</taxon>
        <taxon>Tremellomycetes</taxon>
        <taxon>Filobasidiales</taxon>
        <taxon>Filobasidiaceae</taxon>
        <taxon>Naganishia</taxon>
    </lineage>
</organism>